<dbReference type="Pfam" id="PF12833">
    <property type="entry name" value="HTH_18"/>
    <property type="match status" value="1"/>
</dbReference>
<reference evidence="4 5" key="1">
    <citation type="submission" date="2020-08" db="EMBL/GenBank/DDBJ databases">
        <title>Cohnella phylogeny.</title>
        <authorList>
            <person name="Dunlap C."/>
        </authorList>
    </citation>
    <scope>NUCLEOTIDE SEQUENCE [LARGE SCALE GENOMIC DNA]</scope>
    <source>
        <strain evidence="4 5">CBP 2801</strain>
    </source>
</reference>
<feature type="domain" description="HTH araC/xylS-type" evidence="3">
    <location>
        <begin position="197"/>
        <end position="295"/>
    </location>
</feature>
<name>A0A7X0SKD4_9BACL</name>
<protein>
    <submittedName>
        <fullName evidence="4">AraC family transcriptional regulator</fullName>
    </submittedName>
</protein>
<evidence type="ECO:0000313" key="4">
    <source>
        <dbReference type="EMBL" id="MBB6731577.1"/>
    </source>
</evidence>
<keyword evidence="5" id="KW-1185">Reference proteome</keyword>
<evidence type="ECO:0000256" key="1">
    <source>
        <dbReference type="ARBA" id="ARBA00023015"/>
    </source>
</evidence>
<comment type="caution">
    <text evidence="4">The sequence shown here is derived from an EMBL/GenBank/DDBJ whole genome shotgun (WGS) entry which is preliminary data.</text>
</comment>
<dbReference type="Pfam" id="PF06719">
    <property type="entry name" value="AraC_N"/>
    <property type="match status" value="1"/>
</dbReference>
<proteinExistence type="predicted"/>
<sequence length="307" mass="34236">MDVHSAKRREELAQLIERHSERDGTHETAIPALRLIRSSQVSGPAIHSVYEPSLCVVAQGSKVVLLGTESYRYDPASYLAASVHLPIAGQVAEASAEAPYLSLQLQFDMNQILEVIQASDQAAKPRRESGRGLVVSRMNDALYEAVLRLVRLLDTPSDIPVLAPYAAREIIYRMLQDEQGADVKQFALIGSHAQRIAKAIERIGREFALPLRIDELAAEAGMSASSLFSYFKEVTAMSPIQYQKRLRLQEARRLLLSAAMEAADVAFQVGYESPSHFNREYARMFGHPPIRDARRLRDELHAGKTRT</sequence>
<dbReference type="Proteomes" id="UP000564644">
    <property type="component" value="Unassembled WGS sequence"/>
</dbReference>
<dbReference type="AlphaFoldDB" id="A0A7X0SKD4"/>
<dbReference type="EMBL" id="JACJVO010000012">
    <property type="protein sequence ID" value="MBB6731577.1"/>
    <property type="molecule type" value="Genomic_DNA"/>
</dbReference>
<gene>
    <name evidence="4" type="ORF">H7C18_11715</name>
</gene>
<dbReference type="Gene3D" id="1.10.10.60">
    <property type="entry name" value="Homeodomain-like"/>
    <property type="match status" value="2"/>
</dbReference>
<evidence type="ECO:0000259" key="3">
    <source>
        <dbReference type="PROSITE" id="PS01124"/>
    </source>
</evidence>
<dbReference type="PANTHER" id="PTHR43436:SF1">
    <property type="entry name" value="TRANSCRIPTIONAL REGULATORY PROTEIN"/>
    <property type="match status" value="1"/>
</dbReference>
<dbReference type="GO" id="GO:0043565">
    <property type="term" value="F:sequence-specific DNA binding"/>
    <property type="evidence" value="ECO:0007669"/>
    <property type="project" value="InterPro"/>
</dbReference>
<evidence type="ECO:0000256" key="2">
    <source>
        <dbReference type="ARBA" id="ARBA00023163"/>
    </source>
</evidence>
<dbReference type="PANTHER" id="PTHR43436">
    <property type="entry name" value="ARAC-FAMILY TRANSCRIPTIONAL REGULATOR"/>
    <property type="match status" value="1"/>
</dbReference>
<organism evidence="4 5">
    <name type="scientific">Cohnella zeiphila</name>
    <dbReference type="NCBI Taxonomy" id="2761120"/>
    <lineage>
        <taxon>Bacteria</taxon>
        <taxon>Bacillati</taxon>
        <taxon>Bacillota</taxon>
        <taxon>Bacilli</taxon>
        <taxon>Bacillales</taxon>
        <taxon>Paenibacillaceae</taxon>
        <taxon>Cohnella</taxon>
    </lineage>
</organism>
<dbReference type="InterPro" id="IPR018060">
    <property type="entry name" value="HTH_AraC"/>
</dbReference>
<evidence type="ECO:0000313" key="5">
    <source>
        <dbReference type="Proteomes" id="UP000564644"/>
    </source>
</evidence>
<dbReference type="SUPFAM" id="SSF46689">
    <property type="entry name" value="Homeodomain-like"/>
    <property type="match status" value="2"/>
</dbReference>
<dbReference type="RefSeq" id="WP_185129229.1">
    <property type="nucleotide sequence ID" value="NZ_JACJVO010000012.1"/>
</dbReference>
<dbReference type="InterPro" id="IPR009594">
    <property type="entry name" value="Tscrpt_reg_HTH_AraC_N"/>
</dbReference>
<keyword evidence="1" id="KW-0805">Transcription regulation</keyword>
<dbReference type="SMART" id="SM00342">
    <property type="entry name" value="HTH_ARAC"/>
    <property type="match status" value="1"/>
</dbReference>
<dbReference type="InterPro" id="IPR009057">
    <property type="entry name" value="Homeodomain-like_sf"/>
</dbReference>
<dbReference type="PROSITE" id="PS01124">
    <property type="entry name" value="HTH_ARAC_FAMILY_2"/>
    <property type="match status" value="1"/>
</dbReference>
<dbReference type="GO" id="GO:0003700">
    <property type="term" value="F:DNA-binding transcription factor activity"/>
    <property type="evidence" value="ECO:0007669"/>
    <property type="project" value="InterPro"/>
</dbReference>
<accession>A0A7X0SKD4</accession>
<keyword evidence="2" id="KW-0804">Transcription</keyword>